<evidence type="ECO:0000256" key="13">
    <source>
        <dbReference type="RuleBase" id="RU004016"/>
    </source>
</evidence>
<dbReference type="InterPro" id="IPR012907">
    <property type="entry name" value="Peptidase_S11_C"/>
</dbReference>
<name>A0ABW4MD11_9SPHN</name>
<evidence type="ECO:0000256" key="8">
    <source>
        <dbReference type="ARBA" id="ARBA00022801"/>
    </source>
</evidence>
<dbReference type="Gene3D" id="2.60.410.10">
    <property type="entry name" value="D-Ala-D-Ala carboxypeptidase, C-terminal domain"/>
    <property type="match status" value="1"/>
</dbReference>
<dbReference type="EC" id="3.4.16.4" evidence="4"/>
<organism evidence="16 17">
    <name type="scientific">Sphingorhabdus buctiana</name>
    <dbReference type="NCBI Taxonomy" id="1508805"/>
    <lineage>
        <taxon>Bacteria</taxon>
        <taxon>Pseudomonadati</taxon>
        <taxon>Pseudomonadota</taxon>
        <taxon>Alphaproteobacteria</taxon>
        <taxon>Sphingomonadales</taxon>
        <taxon>Sphingomonadaceae</taxon>
        <taxon>Sphingorhabdus</taxon>
    </lineage>
</organism>
<dbReference type="SUPFAM" id="SSF69189">
    <property type="entry name" value="Penicillin-binding protein associated domain"/>
    <property type="match status" value="1"/>
</dbReference>
<comment type="catalytic activity">
    <reaction evidence="12">
        <text>Preferential cleavage: (Ac)2-L-Lys-D-Ala-|-D-Ala. Also transpeptidation of peptidyl-alanyl moieties that are N-acyl substituents of D-alanine.</text>
        <dbReference type="EC" id="3.4.16.4"/>
    </reaction>
</comment>
<dbReference type="SMART" id="SM00936">
    <property type="entry name" value="PBP5_C"/>
    <property type="match status" value="1"/>
</dbReference>
<dbReference type="SUPFAM" id="SSF56601">
    <property type="entry name" value="beta-lactamase/transpeptidase-like"/>
    <property type="match status" value="1"/>
</dbReference>
<evidence type="ECO:0000256" key="2">
    <source>
        <dbReference type="ARBA" id="ARBA00004752"/>
    </source>
</evidence>
<keyword evidence="10" id="KW-0573">Peptidoglycan synthesis</keyword>
<protein>
    <recommendedName>
        <fullName evidence="4">serine-type D-Ala-D-Ala carboxypeptidase</fullName>
        <ecNumber evidence="4">3.4.16.4</ecNumber>
    </recommendedName>
</protein>
<dbReference type="InterPro" id="IPR018044">
    <property type="entry name" value="Peptidase_S11"/>
</dbReference>
<dbReference type="Pfam" id="PF00768">
    <property type="entry name" value="Peptidase_S11"/>
    <property type="match status" value="1"/>
</dbReference>
<evidence type="ECO:0000256" key="5">
    <source>
        <dbReference type="ARBA" id="ARBA00022645"/>
    </source>
</evidence>
<feature type="chain" id="PRO_5046440446" description="serine-type D-Ala-D-Ala carboxypeptidase" evidence="14">
    <location>
        <begin position="19"/>
        <end position="380"/>
    </location>
</feature>
<comment type="function">
    <text evidence="1">Removes C-terminal D-alanyl residues from sugar-peptide cell wall precursors.</text>
</comment>
<evidence type="ECO:0000256" key="9">
    <source>
        <dbReference type="ARBA" id="ARBA00022960"/>
    </source>
</evidence>
<dbReference type="PRINTS" id="PR00725">
    <property type="entry name" value="DADACBPTASE1"/>
</dbReference>
<evidence type="ECO:0000313" key="17">
    <source>
        <dbReference type="Proteomes" id="UP001597215"/>
    </source>
</evidence>
<comment type="pathway">
    <text evidence="2">Cell wall biogenesis; peptidoglycan biosynthesis.</text>
</comment>
<comment type="similarity">
    <text evidence="3 13">Belongs to the peptidase S11 family.</text>
</comment>
<keyword evidence="5 16" id="KW-0121">Carboxypeptidase</keyword>
<dbReference type="Gene3D" id="3.40.710.10">
    <property type="entry name" value="DD-peptidase/beta-lactamase superfamily"/>
    <property type="match status" value="1"/>
</dbReference>
<dbReference type="InterPro" id="IPR015956">
    <property type="entry name" value="Peniciliin-bd_prot_C_sf"/>
</dbReference>
<dbReference type="GO" id="GO:0004180">
    <property type="term" value="F:carboxypeptidase activity"/>
    <property type="evidence" value="ECO:0007669"/>
    <property type="project" value="UniProtKB-KW"/>
</dbReference>
<feature type="signal peptide" evidence="14">
    <location>
        <begin position="1"/>
        <end position="18"/>
    </location>
</feature>
<proteinExistence type="inferred from homology"/>
<evidence type="ECO:0000256" key="1">
    <source>
        <dbReference type="ARBA" id="ARBA00003217"/>
    </source>
</evidence>
<evidence type="ECO:0000256" key="14">
    <source>
        <dbReference type="SAM" id="SignalP"/>
    </source>
</evidence>
<comment type="caution">
    <text evidence="16">The sequence shown here is derived from an EMBL/GenBank/DDBJ whole genome shotgun (WGS) entry which is preliminary data.</text>
</comment>
<evidence type="ECO:0000256" key="10">
    <source>
        <dbReference type="ARBA" id="ARBA00022984"/>
    </source>
</evidence>
<dbReference type="RefSeq" id="WP_381512085.1">
    <property type="nucleotide sequence ID" value="NZ_JBHUEL010000004.1"/>
</dbReference>
<evidence type="ECO:0000256" key="7">
    <source>
        <dbReference type="ARBA" id="ARBA00022729"/>
    </source>
</evidence>
<evidence type="ECO:0000256" key="3">
    <source>
        <dbReference type="ARBA" id="ARBA00007164"/>
    </source>
</evidence>
<keyword evidence="11" id="KW-0961">Cell wall biogenesis/degradation</keyword>
<evidence type="ECO:0000259" key="15">
    <source>
        <dbReference type="SMART" id="SM00936"/>
    </source>
</evidence>
<feature type="domain" description="Peptidase S11 D-Ala-D-Ala carboxypeptidase A C-terminal" evidence="15">
    <location>
        <begin position="271"/>
        <end position="361"/>
    </location>
</feature>
<dbReference type="Proteomes" id="UP001597215">
    <property type="component" value="Unassembled WGS sequence"/>
</dbReference>
<sequence length="380" mass="41353">MRVFFILMLLIGAAQARAATSSYQAQAPIAYLADKDSGVVLLERAADKRIPTASMAKLMTAYVAFEAVKSGQVELETAVTVKPSTWAKWNNRGSSMFLKAGQKATISDLLHGVLTLSGNDASVVLAEGVSGSEAAFIDEMNKTAKRLGMVNSHFATVNGWPDRNRTYSTAEDLSILARHILDDHPDMFARYFNRRSFRWNGITQINRNPLLGAVEGADGMKTGHSSAAGYSLVGTAKRGERRLIMVIAGLPSMEARVQEARGLMHWGFENWQERPVFAAGQEVARIPVQLGTEDDVAAIIPHQVSLLGLRGKIANAKLIVRYHGPIKAPFKKGDRVGALSIHYPDGLTRTFPLVAAKEIPAAGFVERAWNGLRGLWSKIA</sequence>
<dbReference type="InterPro" id="IPR001967">
    <property type="entry name" value="Peptidase_S11_N"/>
</dbReference>
<keyword evidence="6" id="KW-0645">Protease</keyword>
<evidence type="ECO:0000256" key="4">
    <source>
        <dbReference type="ARBA" id="ARBA00012448"/>
    </source>
</evidence>
<accession>A0ABW4MD11</accession>
<evidence type="ECO:0000256" key="11">
    <source>
        <dbReference type="ARBA" id="ARBA00023316"/>
    </source>
</evidence>
<dbReference type="InterPro" id="IPR037167">
    <property type="entry name" value="Peptidase_S11_C_sf"/>
</dbReference>
<evidence type="ECO:0000313" key="16">
    <source>
        <dbReference type="EMBL" id="MFD1766227.1"/>
    </source>
</evidence>
<dbReference type="Pfam" id="PF07943">
    <property type="entry name" value="PBP5_C"/>
    <property type="match status" value="1"/>
</dbReference>
<evidence type="ECO:0000256" key="12">
    <source>
        <dbReference type="ARBA" id="ARBA00034000"/>
    </source>
</evidence>
<dbReference type="InterPro" id="IPR012338">
    <property type="entry name" value="Beta-lactam/transpept-like"/>
</dbReference>
<dbReference type="PANTHER" id="PTHR21581">
    <property type="entry name" value="D-ALANYL-D-ALANINE CARBOXYPEPTIDASE"/>
    <property type="match status" value="1"/>
</dbReference>
<keyword evidence="9" id="KW-0133">Cell shape</keyword>
<keyword evidence="8 16" id="KW-0378">Hydrolase</keyword>
<reference evidence="17" key="1">
    <citation type="journal article" date="2019" name="Int. J. Syst. Evol. Microbiol.">
        <title>The Global Catalogue of Microorganisms (GCM) 10K type strain sequencing project: providing services to taxonomists for standard genome sequencing and annotation.</title>
        <authorList>
            <consortium name="The Broad Institute Genomics Platform"/>
            <consortium name="The Broad Institute Genome Sequencing Center for Infectious Disease"/>
            <person name="Wu L."/>
            <person name="Ma J."/>
        </authorList>
    </citation>
    <scope>NUCLEOTIDE SEQUENCE [LARGE SCALE GENOMIC DNA]</scope>
    <source>
        <strain evidence="17">CGMCC 1.12449</strain>
    </source>
</reference>
<dbReference type="EMBL" id="JBHUEL010000004">
    <property type="protein sequence ID" value="MFD1766227.1"/>
    <property type="molecule type" value="Genomic_DNA"/>
</dbReference>
<gene>
    <name evidence="16" type="ORF">ACFSAG_05155</name>
</gene>
<dbReference type="PANTHER" id="PTHR21581:SF6">
    <property type="entry name" value="TRAFFICKING PROTEIN PARTICLE COMPLEX SUBUNIT 12"/>
    <property type="match status" value="1"/>
</dbReference>
<evidence type="ECO:0000256" key="6">
    <source>
        <dbReference type="ARBA" id="ARBA00022670"/>
    </source>
</evidence>
<keyword evidence="7 14" id="KW-0732">Signal</keyword>
<keyword evidence="17" id="KW-1185">Reference proteome</keyword>